<sequence>MKFRLAHAPYIGNKIALDLSTCGFVNVLHGLEGIAKVAQKFIEANIQEEANIEEKAREILEENLDEIEFMRADEHQLFWKIKQKLAENENFILNFEDRYNHLAHKILDELFEEDLIDSATSETRIVNVIFKAINSYSRIYNEVEEIVQERIANYKRKIVFGSEEYDLIFDKLYQEELKKKGFLS</sequence>
<dbReference type="RefSeq" id="WP_115551753.1">
    <property type="nucleotide sequence ID" value="NZ_CAONBV010000149.1"/>
</dbReference>
<reference evidence="1 2" key="1">
    <citation type="submission" date="2018-04" db="EMBL/GenBank/DDBJ databases">
        <title>Novel Campyloabacter and Helicobacter Species and Strains.</title>
        <authorList>
            <person name="Mannion A.J."/>
            <person name="Shen Z."/>
            <person name="Fox J.G."/>
        </authorList>
    </citation>
    <scope>NUCLEOTIDE SEQUENCE [LARGE SCALE GENOMIC DNA]</scope>
    <source>
        <strain evidence="1 2">MIT 99-5101</strain>
    </source>
</reference>
<keyword evidence="2" id="KW-1185">Reference proteome</keyword>
<organism evidence="1 2">
    <name type="scientific">Helicobacter ganmani</name>
    <dbReference type="NCBI Taxonomy" id="60246"/>
    <lineage>
        <taxon>Bacteria</taxon>
        <taxon>Pseudomonadati</taxon>
        <taxon>Campylobacterota</taxon>
        <taxon>Epsilonproteobacteria</taxon>
        <taxon>Campylobacterales</taxon>
        <taxon>Helicobacteraceae</taxon>
        <taxon>Helicobacter</taxon>
    </lineage>
</organism>
<evidence type="ECO:0000313" key="1">
    <source>
        <dbReference type="EMBL" id="RDU62488.1"/>
    </source>
</evidence>
<name>A0A3D8IBK7_9HELI</name>
<protein>
    <submittedName>
        <fullName evidence="1">DUF507 domain-containing protein</fullName>
    </submittedName>
</protein>
<dbReference type="InterPro" id="IPR007463">
    <property type="entry name" value="DUF507"/>
</dbReference>
<comment type="caution">
    <text evidence="1">The sequence shown here is derived from an EMBL/GenBank/DDBJ whole genome shotgun (WGS) entry which is preliminary data.</text>
</comment>
<dbReference type="Gene3D" id="1.10.357.10">
    <property type="entry name" value="Tetracycline Repressor, domain 2"/>
    <property type="match status" value="1"/>
</dbReference>
<evidence type="ECO:0000313" key="2">
    <source>
        <dbReference type="Proteomes" id="UP000256650"/>
    </source>
</evidence>
<dbReference type="GeneID" id="82535880"/>
<dbReference type="AlphaFoldDB" id="A0A3D8IBK7"/>
<dbReference type="Pfam" id="PF04368">
    <property type="entry name" value="DUF507"/>
    <property type="match status" value="1"/>
</dbReference>
<gene>
    <name evidence="1" type="ORF">CQA43_06195</name>
</gene>
<dbReference type="EMBL" id="NXLS01000006">
    <property type="protein sequence ID" value="RDU62488.1"/>
    <property type="molecule type" value="Genomic_DNA"/>
</dbReference>
<proteinExistence type="predicted"/>
<accession>A0A3D8IBK7</accession>
<dbReference type="OrthoDB" id="13157at2"/>
<dbReference type="Proteomes" id="UP000256650">
    <property type="component" value="Unassembled WGS sequence"/>
</dbReference>